<feature type="compositionally biased region" description="Polar residues" evidence="1">
    <location>
        <begin position="24"/>
        <end position="34"/>
    </location>
</feature>
<dbReference type="Proteomes" id="UP001159427">
    <property type="component" value="Unassembled WGS sequence"/>
</dbReference>
<evidence type="ECO:0000256" key="1">
    <source>
        <dbReference type="SAM" id="MobiDB-lite"/>
    </source>
</evidence>
<organism evidence="2 3">
    <name type="scientific">Porites evermanni</name>
    <dbReference type="NCBI Taxonomy" id="104178"/>
    <lineage>
        <taxon>Eukaryota</taxon>
        <taxon>Metazoa</taxon>
        <taxon>Cnidaria</taxon>
        <taxon>Anthozoa</taxon>
        <taxon>Hexacorallia</taxon>
        <taxon>Scleractinia</taxon>
        <taxon>Fungiina</taxon>
        <taxon>Poritidae</taxon>
        <taxon>Porites</taxon>
    </lineage>
</organism>
<reference evidence="2 3" key="1">
    <citation type="submission" date="2022-05" db="EMBL/GenBank/DDBJ databases">
        <authorList>
            <consortium name="Genoscope - CEA"/>
            <person name="William W."/>
        </authorList>
    </citation>
    <scope>NUCLEOTIDE SEQUENCE [LARGE SCALE GENOMIC DNA]</scope>
</reference>
<accession>A0ABN8Q509</accession>
<name>A0ABN8Q509_9CNID</name>
<dbReference type="EMBL" id="CALNXI010001145">
    <property type="protein sequence ID" value="CAH3157378.1"/>
    <property type="molecule type" value="Genomic_DNA"/>
</dbReference>
<feature type="region of interest" description="Disordered" evidence="1">
    <location>
        <begin position="20"/>
        <end position="44"/>
    </location>
</feature>
<protein>
    <submittedName>
        <fullName evidence="2">Uncharacterized protein</fullName>
    </submittedName>
</protein>
<proteinExistence type="predicted"/>
<evidence type="ECO:0000313" key="2">
    <source>
        <dbReference type="EMBL" id="CAH3157378.1"/>
    </source>
</evidence>
<gene>
    <name evidence="2" type="ORF">PEVE_00002490</name>
</gene>
<comment type="caution">
    <text evidence="2">The sequence shown here is derived from an EMBL/GenBank/DDBJ whole genome shotgun (WGS) entry which is preliminary data.</text>
</comment>
<keyword evidence="3" id="KW-1185">Reference proteome</keyword>
<evidence type="ECO:0000313" key="3">
    <source>
        <dbReference type="Proteomes" id="UP001159427"/>
    </source>
</evidence>
<sequence length="116" mass="13453">MRITRCCGILETGPIDHQQKREQLTNYRRQQAISDNGRVRTKEDEKEEKYQDLAREIRKMWGVRTKVIPIVVGAVGKIPLRLKENPRTIGVDTSIELIQRCVLLGSARILRKVLEM</sequence>